<feature type="region of interest" description="Disordered" evidence="11">
    <location>
        <begin position="42"/>
        <end position="67"/>
    </location>
</feature>
<dbReference type="PANTHER" id="PTHR16501">
    <property type="entry name" value="TRANSPORT AND GOLGI ORGANIZATION PROTEIN 11"/>
    <property type="match status" value="1"/>
</dbReference>
<keyword evidence="5" id="KW-1000">Mitochondrion outer membrane</keyword>
<dbReference type="PANTHER" id="PTHR16501:SF6">
    <property type="entry name" value="TRANSPORT AND GOLGI ORGANIZATION PROTEIN 11"/>
    <property type="match status" value="1"/>
</dbReference>
<dbReference type="GO" id="GO:0005777">
    <property type="term" value="C:peroxisome"/>
    <property type="evidence" value="ECO:0007669"/>
    <property type="project" value="UniProtKB-SubCell"/>
</dbReference>
<dbReference type="EMBL" id="GBYB01007828">
    <property type="protein sequence ID" value="JAG77595.1"/>
    <property type="molecule type" value="Transcribed_RNA"/>
</dbReference>
<dbReference type="GO" id="GO:0005741">
    <property type="term" value="C:mitochondrial outer membrane"/>
    <property type="evidence" value="ECO:0007669"/>
    <property type="project" value="UniProtKB-SubCell"/>
</dbReference>
<dbReference type="OrthoDB" id="5986838at2759"/>
<proteinExistence type="inferred from homology"/>
<evidence type="ECO:0000313" key="15">
    <source>
        <dbReference type="RefSeq" id="XP_011311347.1"/>
    </source>
</evidence>
<keyword evidence="14" id="KW-1185">Reference proteome</keyword>
<dbReference type="AlphaFoldDB" id="A0A0C9Q1N5"/>
<dbReference type="InterPro" id="IPR039433">
    <property type="entry name" value="Mff-like_dom"/>
</dbReference>
<feature type="domain" description="Mff-like" evidence="12">
    <location>
        <begin position="156"/>
        <end position="233"/>
    </location>
</feature>
<keyword evidence="9" id="KW-0472">Membrane</keyword>
<organism evidence="13">
    <name type="scientific">Fopius arisanus</name>
    <dbReference type="NCBI Taxonomy" id="64838"/>
    <lineage>
        <taxon>Eukaryota</taxon>
        <taxon>Metazoa</taxon>
        <taxon>Ecdysozoa</taxon>
        <taxon>Arthropoda</taxon>
        <taxon>Hexapoda</taxon>
        <taxon>Insecta</taxon>
        <taxon>Pterygota</taxon>
        <taxon>Neoptera</taxon>
        <taxon>Endopterygota</taxon>
        <taxon>Hymenoptera</taxon>
        <taxon>Apocrita</taxon>
        <taxon>Ichneumonoidea</taxon>
        <taxon>Braconidae</taxon>
        <taxon>Opiinae</taxon>
        <taxon>Fopius</taxon>
    </lineage>
</organism>
<evidence type="ECO:0000256" key="5">
    <source>
        <dbReference type="ARBA" id="ARBA00022787"/>
    </source>
</evidence>
<evidence type="ECO:0000256" key="11">
    <source>
        <dbReference type="SAM" id="MobiDB-lite"/>
    </source>
</evidence>
<evidence type="ECO:0000256" key="3">
    <source>
        <dbReference type="ARBA" id="ARBA00009806"/>
    </source>
</evidence>
<keyword evidence="8" id="KW-0496">Mitochondrion</keyword>
<evidence type="ECO:0000259" key="12">
    <source>
        <dbReference type="Pfam" id="PF05644"/>
    </source>
</evidence>
<reference evidence="13" key="1">
    <citation type="submission" date="2015-01" db="EMBL/GenBank/DDBJ databases">
        <title>Transcriptome Assembly of Fopius arisanus.</title>
        <authorList>
            <person name="Geib S."/>
        </authorList>
    </citation>
    <scope>NUCLEOTIDE SEQUENCE</scope>
</reference>
<dbReference type="Pfam" id="PF05644">
    <property type="entry name" value="Miff"/>
    <property type="match status" value="2"/>
</dbReference>
<sequence>MPDPDKVTMSKTAVFNGDSDGFYDPNFTMDINRRMRVPKSIRVSGDYSDDDASTNGSGTWNPPMQNDKFDMRVPDRILVTGQDQHVGMKAPPIEMALEKSVTQPITHGMVRVQTPPRVLTLGDHFFPTVDDGDMENFENASELNTTFSKPPPYESETQIARRAAREQTPIYSSLDVSLPPSEEIQHLRRQVGKLNRRVMAVELEIVHRQQRDKILYAITIAYFFLKAFNWISRN</sequence>
<evidence type="ECO:0000256" key="9">
    <source>
        <dbReference type="ARBA" id="ARBA00023136"/>
    </source>
</evidence>
<keyword evidence="4" id="KW-0812">Transmembrane</keyword>
<dbReference type="RefSeq" id="XP_011311347.1">
    <property type="nucleotide sequence ID" value="XM_011313045.1"/>
</dbReference>
<gene>
    <name evidence="13" type="primary">Tango11_1</name>
    <name evidence="15" type="synonym">Tango11</name>
    <name evidence="13" type="ORF">g.16806</name>
</gene>
<evidence type="ECO:0000256" key="1">
    <source>
        <dbReference type="ARBA" id="ARBA00004200"/>
    </source>
</evidence>
<protein>
    <submittedName>
        <fullName evidence="13">Tango11_1 protein</fullName>
    </submittedName>
    <submittedName>
        <fullName evidence="15">Transport and Golgi organization protein 11 isoform X1</fullName>
    </submittedName>
</protein>
<comment type="similarity">
    <text evidence="3">Belongs to the Tango11 family.</text>
</comment>
<evidence type="ECO:0000256" key="2">
    <source>
        <dbReference type="ARBA" id="ARBA00004275"/>
    </source>
</evidence>
<dbReference type="KEGG" id="fas:105271474"/>
<evidence type="ECO:0000256" key="8">
    <source>
        <dbReference type="ARBA" id="ARBA00023128"/>
    </source>
</evidence>
<dbReference type="Proteomes" id="UP000694866">
    <property type="component" value="Unplaced"/>
</dbReference>
<reference evidence="15" key="2">
    <citation type="submission" date="2025-04" db="UniProtKB">
        <authorList>
            <consortium name="RefSeq"/>
        </authorList>
    </citation>
    <scope>IDENTIFICATION</scope>
    <source>
        <strain evidence="15">USDA-PBARC FA_bdor</strain>
        <tissue evidence="15">Whole organism</tissue>
    </source>
</reference>
<keyword evidence="10" id="KW-0576">Peroxisome</keyword>
<keyword evidence="7" id="KW-0175">Coiled coil</keyword>
<dbReference type="InterPro" id="IPR008518">
    <property type="entry name" value="Mff/Tango-11"/>
</dbReference>
<evidence type="ECO:0000256" key="4">
    <source>
        <dbReference type="ARBA" id="ARBA00022692"/>
    </source>
</evidence>
<evidence type="ECO:0000256" key="7">
    <source>
        <dbReference type="ARBA" id="ARBA00023054"/>
    </source>
</evidence>
<name>A0A0C9Q1N5_9HYME</name>
<evidence type="ECO:0000313" key="14">
    <source>
        <dbReference type="Proteomes" id="UP000694866"/>
    </source>
</evidence>
<dbReference type="CTD" id="246596"/>
<feature type="compositionally biased region" description="Polar residues" evidence="11">
    <location>
        <begin position="53"/>
        <end position="64"/>
    </location>
</feature>
<accession>A0A9R1TL96</accession>
<evidence type="ECO:0000313" key="13">
    <source>
        <dbReference type="EMBL" id="JAG77595.1"/>
    </source>
</evidence>
<dbReference type="GeneID" id="105271474"/>
<accession>A0A0C9Q1N5</accession>
<comment type="subcellular location">
    <subcellularLocation>
        <location evidence="1">Mitochondrion outer membrane</location>
        <topology evidence="1">Single-pass type IV membrane protein</topology>
    </subcellularLocation>
    <subcellularLocation>
        <location evidence="2">Peroxisome</location>
    </subcellularLocation>
</comment>
<feature type="domain" description="Mff-like" evidence="12">
    <location>
        <begin position="18"/>
        <end position="142"/>
    </location>
</feature>
<evidence type="ECO:0000256" key="10">
    <source>
        <dbReference type="ARBA" id="ARBA00023140"/>
    </source>
</evidence>
<keyword evidence="6" id="KW-1133">Transmembrane helix</keyword>
<evidence type="ECO:0000256" key="6">
    <source>
        <dbReference type="ARBA" id="ARBA00022989"/>
    </source>
</evidence>